<dbReference type="Proteomes" id="UP001153269">
    <property type="component" value="Unassembled WGS sequence"/>
</dbReference>
<reference evidence="2" key="1">
    <citation type="submission" date="2020-03" db="EMBL/GenBank/DDBJ databases">
        <authorList>
            <person name="Weist P."/>
        </authorList>
    </citation>
    <scope>NUCLEOTIDE SEQUENCE</scope>
</reference>
<accession>A0A9N7YD03</accession>
<comment type="caution">
    <text evidence="2">The sequence shown here is derived from an EMBL/GenBank/DDBJ whole genome shotgun (WGS) entry which is preliminary data.</text>
</comment>
<gene>
    <name evidence="2" type="ORF">PLEPLA_LOCUS9070</name>
</gene>
<protein>
    <submittedName>
        <fullName evidence="2">Uncharacterized protein</fullName>
    </submittedName>
</protein>
<name>A0A9N7YD03_PLEPL</name>
<evidence type="ECO:0000313" key="3">
    <source>
        <dbReference type="Proteomes" id="UP001153269"/>
    </source>
</evidence>
<dbReference type="EMBL" id="CADEAL010000509">
    <property type="protein sequence ID" value="CAB1421188.1"/>
    <property type="molecule type" value="Genomic_DNA"/>
</dbReference>
<dbReference type="AlphaFoldDB" id="A0A9N7YD03"/>
<keyword evidence="3" id="KW-1185">Reference proteome</keyword>
<feature type="region of interest" description="Disordered" evidence="1">
    <location>
        <begin position="1"/>
        <end position="21"/>
    </location>
</feature>
<feature type="region of interest" description="Disordered" evidence="1">
    <location>
        <begin position="66"/>
        <end position="110"/>
    </location>
</feature>
<sequence length="110" mass="11501">MPVVLRQRAAHAEPSSRPAATGVTATALDLAAASVGSGNDVGGGYTGDLHVILWLHRERKKAEDVLPLCTSHQPPPKRGEKISSMPNCSPPPPSALTCLLSPLTQGEVEM</sequence>
<proteinExistence type="predicted"/>
<evidence type="ECO:0000256" key="1">
    <source>
        <dbReference type="SAM" id="MobiDB-lite"/>
    </source>
</evidence>
<evidence type="ECO:0000313" key="2">
    <source>
        <dbReference type="EMBL" id="CAB1421188.1"/>
    </source>
</evidence>
<organism evidence="2 3">
    <name type="scientific">Pleuronectes platessa</name>
    <name type="common">European plaice</name>
    <dbReference type="NCBI Taxonomy" id="8262"/>
    <lineage>
        <taxon>Eukaryota</taxon>
        <taxon>Metazoa</taxon>
        <taxon>Chordata</taxon>
        <taxon>Craniata</taxon>
        <taxon>Vertebrata</taxon>
        <taxon>Euteleostomi</taxon>
        <taxon>Actinopterygii</taxon>
        <taxon>Neopterygii</taxon>
        <taxon>Teleostei</taxon>
        <taxon>Neoteleostei</taxon>
        <taxon>Acanthomorphata</taxon>
        <taxon>Carangaria</taxon>
        <taxon>Pleuronectiformes</taxon>
        <taxon>Pleuronectoidei</taxon>
        <taxon>Pleuronectidae</taxon>
        <taxon>Pleuronectes</taxon>
    </lineage>
</organism>